<evidence type="ECO:0000313" key="2">
    <source>
        <dbReference type="Proteomes" id="UP001175000"/>
    </source>
</evidence>
<organism evidence="1 2">
    <name type="scientific">Immersiella caudata</name>
    <dbReference type="NCBI Taxonomy" id="314043"/>
    <lineage>
        <taxon>Eukaryota</taxon>
        <taxon>Fungi</taxon>
        <taxon>Dikarya</taxon>
        <taxon>Ascomycota</taxon>
        <taxon>Pezizomycotina</taxon>
        <taxon>Sordariomycetes</taxon>
        <taxon>Sordariomycetidae</taxon>
        <taxon>Sordariales</taxon>
        <taxon>Lasiosphaeriaceae</taxon>
        <taxon>Immersiella</taxon>
    </lineage>
</organism>
<reference evidence="1" key="1">
    <citation type="submission" date="2023-06" db="EMBL/GenBank/DDBJ databases">
        <title>Genome-scale phylogeny and comparative genomics of the fungal order Sordariales.</title>
        <authorList>
            <consortium name="Lawrence Berkeley National Laboratory"/>
            <person name="Hensen N."/>
            <person name="Bonometti L."/>
            <person name="Westerberg I."/>
            <person name="Brannstrom I.O."/>
            <person name="Guillou S."/>
            <person name="Cros-Aarteil S."/>
            <person name="Calhoun S."/>
            <person name="Haridas S."/>
            <person name="Kuo A."/>
            <person name="Mondo S."/>
            <person name="Pangilinan J."/>
            <person name="Riley R."/>
            <person name="Labutti K."/>
            <person name="Andreopoulos B."/>
            <person name="Lipzen A."/>
            <person name="Chen C."/>
            <person name="Yanf M."/>
            <person name="Daum C."/>
            <person name="Ng V."/>
            <person name="Clum A."/>
            <person name="Steindorff A."/>
            <person name="Ohm R."/>
            <person name="Martin F."/>
            <person name="Silar P."/>
            <person name="Natvig D."/>
            <person name="Lalanne C."/>
            <person name="Gautier V."/>
            <person name="Ament-Velasquez S.L."/>
            <person name="Kruys A."/>
            <person name="Hutchinson M.I."/>
            <person name="Powell A.J."/>
            <person name="Barry K."/>
            <person name="Miller A.N."/>
            <person name="Grigoriev I.V."/>
            <person name="Debuchy R."/>
            <person name="Gladieux P."/>
            <person name="Thoren M.H."/>
            <person name="Johannesson H."/>
        </authorList>
    </citation>
    <scope>NUCLEOTIDE SEQUENCE</scope>
    <source>
        <strain evidence="1">CBS 606.72</strain>
    </source>
</reference>
<evidence type="ECO:0000313" key="1">
    <source>
        <dbReference type="EMBL" id="KAK0624214.1"/>
    </source>
</evidence>
<dbReference type="EMBL" id="JAULSU010000003">
    <property type="protein sequence ID" value="KAK0624214.1"/>
    <property type="molecule type" value="Genomic_DNA"/>
</dbReference>
<dbReference type="Gene3D" id="3.80.10.10">
    <property type="entry name" value="Ribonuclease Inhibitor"/>
    <property type="match status" value="1"/>
</dbReference>
<gene>
    <name evidence="1" type="ORF">B0T14DRAFT_495532</name>
</gene>
<proteinExistence type="predicted"/>
<dbReference type="InterPro" id="IPR032675">
    <property type="entry name" value="LRR_dom_sf"/>
</dbReference>
<protein>
    <submittedName>
        <fullName evidence="1">Uncharacterized protein</fullName>
    </submittedName>
</protein>
<name>A0AA40C496_9PEZI</name>
<dbReference type="SUPFAM" id="SSF52047">
    <property type="entry name" value="RNI-like"/>
    <property type="match status" value="1"/>
</dbReference>
<comment type="caution">
    <text evidence="1">The sequence shown here is derived from an EMBL/GenBank/DDBJ whole genome shotgun (WGS) entry which is preliminary data.</text>
</comment>
<dbReference type="Proteomes" id="UP001175000">
    <property type="component" value="Unassembled WGS sequence"/>
</dbReference>
<sequence length="316" mass="35497">MNRFEQLLRTINQAPGIADEIEVLQLDSGMWKDRRENRRAQRGGQLTRQQQQCHFMQSILRQVLNLKVLELSHHDDMLLESIDIAAAALLHQGRAFNNLTCLRARFCLDVWGGYRGPMISELSQFLRLTPNLTRLELFRCRRNFIDPRDPLDNRGMAIWLNHLDPVAGLVAPALGLTSAQRFEREVIHRAPIPAFLPTHLSRLLPSLSTLLVQSAAPHDGTGALSSLTSFTRLKELYLGANAQFQNRNVPADLRPSPNTTRPVTIPAHTRLAFLLPESIEHLCIFSLDLDLLSAYMAAYELNGLPGAIKSGGFLES</sequence>
<keyword evidence="2" id="KW-1185">Reference proteome</keyword>
<dbReference type="AlphaFoldDB" id="A0AA40C496"/>
<accession>A0AA40C496</accession>